<name>A0A1L7WII1_9HELO</name>
<proteinExistence type="predicted"/>
<evidence type="ECO:0000313" key="2">
    <source>
        <dbReference type="EMBL" id="CZR52569.1"/>
    </source>
</evidence>
<dbReference type="InterPro" id="IPR045518">
    <property type="entry name" value="2EXR"/>
</dbReference>
<protein>
    <recommendedName>
        <fullName evidence="1">2EXR domain-containing protein</fullName>
    </recommendedName>
</protein>
<sequence>MQTGIARSLLIAPDVLKNEDLRGEEIYLAEYRLTIPTTINKPTFSQFPELPAELQDQIFKLHLPDPRIVNVSTEYNAKGDFLRAKFGVHPNPTALLPRSASTGSLGDPQVDQNLATAYPTLGKDFVLAFEHKEWDMTLGTGDTSKISRLVTNMQNLKTITTATNTWRYEALPAHDPHSTTHPDIIENTMVEGWIGKWKTQQDKNDRIVAELLEIERLQDALVKVQGPKVLFEKEKVMLLKANAGYLTMKKNPGWLR</sequence>
<evidence type="ECO:0000259" key="1">
    <source>
        <dbReference type="Pfam" id="PF20150"/>
    </source>
</evidence>
<dbReference type="AlphaFoldDB" id="A0A1L7WII1"/>
<dbReference type="EMBL" id="FJOG01000003">
    <property type="protein sequence ID" value="CZR52569.1"/>
    <property type="molecule type" value="Genomic_DNA"/>
</dbReference>
<dbReference type="Pfam" id="PF20150">
    <property type="entry name" value="2EXR"/>
    <property type="match status" value="1"/>
</dbReference>
<reference evidence="2 3" key="1">
    <citation type="submission" date="2016-03" db="EMBL/GenBank/DDBJ databases">
        <authorList>
            <person name="Ploux O."/>
        </authorList>
    </citation>
    <scope>NUCLEOTIDE SEQUENCE [LARGE SCALE GENOMIC DNA]</scope>
    <source>
        <strain evidence="2 3">UAMH 11012</strain>
    </source>
</reference>
<feature type="domain" description="2EXR" evidence="1">
    <location>
        <begin position="44"/>
        <end position="85"/>
    </location>
</feature>
<keyword evidence="3" id="KW-1185">Reference proteome</keyword>
<gene>
    <name evidence="2" type="ORF">PAC_02446</name>
</gene>
<dbReference type="OrthoDB" id="3527238at2759"/>
<evidence type="ECO:0000313" key="3">
    <source>
        <dbReference type="Proteomes" id="UP000184330"/>
    </source>
</evidence>
<accession>A0A1L7WII1</accession>
<dbReference type="Proteomes" id="UP000184330">
    <property type="component" value="Unassembled WGS sequence"/>
</dbReference>
<organism evidence="2 3">
    <name type="scientific">Phialocephala subalpina</name>
    <dbReference type="NCBI Taxonomy" id="576137"/>
    <lineage>
        <taxon>Eukaryota</taxon>
        <taxon>Fungi</taxon>
        <taxon>Dikarya</taxon>
        <taxon>Ascomycota</taxon>
        <taxon>Pezizomycotina</taxon>
        <taxon>Leotiomycetes</taxon>
        <taxon>Helotiales</taxon>
        <taxon>Mollisiaceae</taxon>
        <taxon>Phialocephala</taxon>
        <taxon>Phialocephala fortinii species complex</taxon>
    </lineage>
</organism>